<keyword evidence="7" id="KW-1185">Reference proteome</keyword>
<reference evidence="6 7" key="1">
    <citation type="submission" date="2019-08" db="EMBL/GenBank/DDBJ databases">
        <title>Genome of Aequorivita antarctica SW49 (type strain).</title>
        <authorList>
            <person name="Bowman J.P."/>
        </authorList>
    </citation>
    <scope>NUCLEOTIDE SEQUENCE [LARGE SCALE GENOMIC DNA]</scope>
    <source>
        <strain evidence="6 7">SW49</strain>
    </source>
</reference>
<feature type="signal peptide" evidence="4">
    <location>
        <begin position="1"/>
        <end position="18"/>
    </location>
</feature>
<dbReference type="NCBIfam" id="TIGR04183">
    <property type="entry name" value="Por_Secre_tail"/>
    <property type="match status" value="1"/>
</dbReference>
<keyword evidence="3" id="KW-0677">Repeat</keyword>
<dbReference type="PANTHER" id="PTHR47566:SF1">
    <property type="entry name" value="PROTEIN NUD1"/>
    <property type="match status" value="1"/>
</dbReference>
<dbReference type="InterPro" id="IPR001611">
    <property type="entry name" value="Leu-rich_rpt"/>
</dbReference>
<proteinExistence type="predicted"/>
<evidence type="ECO:0000259" key="5">
    <source>
        <dbReference type="Pfam" id="PF18962"/>
    </source>
</evidence>
<organism evidence="6 7">
    <name type="scientific">Aequorivita antarctica</name>
    <dbReference type="NCBI Taxonomy" id="153266"/>
    <lineage>
        <taxon>Bacteria</taxon>
        <taxon>Pseudomonadati</taxon>
        <taxon>Bacteroidota</taxon>
        <taxon>Flavobacteriia</taxon>
        <taxon>Flavobacteriales</taxon>
        <taxon>Flavobacteriaceae</taxon>
        <taxon>Aequorivita</taxon>
    </lineage>
</organism>
<protein>
    <submittedName>
        <fullName evidence="6">T9SS type A sorting domain-containing protein</fullName>
    </submittedName>
</protein>
<evidence type="ECO:0000256" key="4">
    <source>
        <dbReference type="SAM" id="SignalP"/>
    </source>
</evidence>
<dbReference type="InterPro" id="IPR032675">
    <property type="entry name" value="LRR_dom_sf"/>
</dbReference>
<accession>A0A5C6Z6A5</accession>
<sequence length="358" mass="40388">MKTLLYLLLFNISANSFAQIVNVPDTNFKNALIEEGVDANNDGEIQVSEAEAVLNLSVNYKNISSLEGIQSFVNLEELYCSGNQLTMLDMSQNLNLQKLTCIFNQLNSLNVTQNINLKYLWCEENLLSNLDISQNLNLERLWCANNQLTTLEVSQNLNLKSLLCWDNLIDNLNVTQNLNLEVFVCSNNHLTGLDLSENNNLNYLECNDNQLNSLFLNNGNNHNMGGMFSTGNVSLMCIQVDDENAIYPECEGFPLEGWCKDDWSSYSEDCSLSLTDLKRANFSLYPNPAKDKLFLSATNPTENLKVKIFNIEGKLLSTKNGKLENQIFIDVSNLSSGMYFINIEDENGNTVVKKFIKE</sequence>
<dbReference type="GO" id="GO:0035591">
    <property type="term" value="F:signaling adaptor activity"/>
    <property type="evidence" value="ECO:0007669"/>
    <property type="project" value="TreeGrafter"/>
</dbReference>
<evidence type="ECO:0000256" key="2">
    <source>
        <dbReference type="ARBA" id="ARBA00022729"/>
    </source>
</evidence>
<dbReference type="Pfam" id="PF18962">
    <property type="entry name" value="Por_Secre_tail"/>
    <property type="match status" value="1"/>
</dbReference>
<name>A0A5C6Z6A5_9FLAO</name>
<dbReference type="EMBL" id="VORT01000001">
    <property type="protein sequence ID" value="TXD74954.1"/>
    <property type="molecule type" value="Genomic_DNA"/>
</dbReference>
<gene>
    <name evidence="6" type="ORF">ESU54_01825</name>
</gene>
<keyword evidence="1" id="KW-0433">Leucine-rich repeat</keyword>
<dbReference type="SUPFAM" id="SSF52058">
    <property type="entry name" value="L domain-like"/>
    <property type="match status" value="1"/>
</dbReference>
<evidence type="ECO:0000256" key="1">
    <source>
        <dbReference type="ARBA" id="ARBA00022614"/>
    </source>
</evidence>
<comment type="caution">
    <text evidence="6">The sequence shown here is derived from an EMBL/GenBank/DDBJ whole genome shotgun (WGS) entry which is preliminary data.</text>
</comment>
<evidence type="ECO:0000313" key="6">
    <source>
        <dbReference type="EMBL" id="TXD74954.1"/>
    </source>
</evidence>
<evidence type="ECO:0000256" key="3">
    <source>
        <dbReference type="ARBA" id="ARBA00022737"/>
    </source>
</evidence>
<dbReference type="PANTHER" id="PTHR47566">
    <property type="match status" value="1"/>
</dbReference>
<evidence type="ECO:0000313" key="7">
    <source>
        <dbReference type="Proteomes" id="UP000321497"/>
    </source>
</evidence>
<dbReference type="RefSeq" id="WP_146848071.1">
    <property type="nucleotide sequence ID" value="NZ_VORT01000001.1"/>
</dbReference>
<dbReference type="PROSITE" id="PS51450">
    <property type="entry name" value="LRR"/>
    <property type="match status" value="1"/>
</dbReference>
<dbReference type="AlphaFoldDB" id="A0A5C6Z6A5"/>
<feature type="domain" description="Secretion system C-terminal sorting" evidence="5">
    <location>
        <begin position="284"/>
        <end position="356"/>
    </location>
</feature>
<dbReference type="Proteomes" id="UP000321497">
    <property type="component" value="Unassembled WGS sequence"/>
</dbReference>
<keyword evidence="2 4" id="KW-0732">Signal</keyword>
<dbReference type="Gene3D" id="3.80.10.10">
    <property type="entry name" value="Ribonuclease Inhibitor"/>
    <property type="match status" value="1"/>
</dbReference>
<dbReference type="InterPro" id="IPR026444">
    <property type="entry name" value="Secre_tail"/>
</dbReference>
<feature type="chain" id="PRO_5022844345" evidence="4">
    <location>
        <begin position="19"/>
        <end position="358"/>
    </location>
</feature>
<dbReference type="InterPro" id="IPR052574">
    <property type="entry name" value="CDIRP"/>
</dbReference>